<comment type="caution">
    <text evidence="1">The sequence shown here is derived from an EMBL/GenBank/DDBJ whole genome shotgun (WGS) entry which is preliminary data.</text>
</comment>
<organism evidence="1 2">
    <name type="scientific">bacterium (Candidatus Ratteibacteria) CG01_land_8_20_14_3_00_40_19</name>
    <dbReference type="NCBI Taxonomy" id="2014290"/>
    <lineage>
        <taxon>Bacteria</taxon>
        <taxon>Candidatus Ratteibacteria</taxon>
    </lineage>
</organism>
<dbReference type="Gene3D" id="1.25.40.10">
    <property type="entry name" value="Tetratricopeptide repeat domain"/>
    <property type="match status" value="2"/>
</dbReference>
<gene>
    <name evidence="1" type="ORF">COS11_06630</name>
</gene>
<sequence length="334" mass="38723">MNFLLLSFNPDSPHLSGTVQLSIGEASENTFQVKLLCDEETLDIFFKFPAIFSLNTTKYPDGIHLLTARAVIKGVGVREKDYYLCFNNQDEKPADSLSLAYQAIEKKNYQSAIEYLEKTKGEKRYSFLKDSLSLQIRLLEDLCKENFPVYQYRNDKKILEKLSFSERFPSPTLQIFSLRLLGKVSIRESDFSLADNCYSRISFLYPERITSEIILEHLKIAKFLGNDYKEKELYSQLKNILQKNPDKDSPEYLYYLALSEKGTGNKEEAENLFRKLLETDFSSQAKFQLAVIEEEKGNYQKAISSLIPLSTESRKDRLEDYARYHLATCYYNLG</sequence>
<accession>A0A2M7E769</accession>
<dbReference type="SUPFAM" id="SSF48452">
    <property type="entry name" value="TPR-like"/>
    <property type="match status" value="1"/>
</dbReference>
<evidence type="ECO:0000313" key="2">
    <source>
        <dbReference type="Proteomes" id="UP000228886"/>
    </source>
</evidence>
<dbReference type="Proteomes" id="UP000228886">
    <property type="component" value="Unassembled WGS sequence"/>
</dbReference>
<proteinExistence type="predicted"/>
<dbReference type="EMBL" id="PETL01000318">
    <property type="protein sequence ID" value="PIV63592.1"/>
    <property type="molecule type" value="Genomic_DNA"/>
</dbReference>
<protein>
    <recommendedName>
        <fullName evidence="3">Tetratricopeptide repeat protein</fullName>
    </recommendedName>
</protein>
<dbReference type="AlphaFoldDB" id="A0A2M7E769"/>
<reference evidence="2" key="1">
    <citation type="submission" date="2017-09" db="EMBL/GenBank/DDBJ databases">
        <title>Depth-based differentiation of microbial function through sediment-hosted aquifers and enrichment of novel symbionts in the deep terrestrial subsurface.</title>
        <authorList>
            <person name="Probst A.J."/>
            <person name="Ladd B."/>
            <person name="Jarett J.K."/>
            <person name="Geller-Mcgrath D.E."/>
            <person name="Sieber C.M.K."/>
            <person name="Emerson J.B."/>
            <person name="Anantharaman K."/>
            <person name="Thomas B.C."/>
            <person name="Malmstrom R."/>
            <person name="Stieglmeier M."/>
            <person name="Klingl A."/>
            <person name="Woyke T."/>
            <person name="Ryan C.M."/>
            <person name="Banfield J.F."/>
        </authorList>
    </citation>
    <scope>NUCLEOTIDE SEQUENCE [LARGE SCALE GENOMIC DNA]</scope>
</reference>
<feature type="non-terminal residue" evidence="1">
    <location>
        <position position="334"/>
    </location>
</feature>
<name>A0A2M7E769_9BACT</name>
<evidence type="ECO:0000313" key="1">
    <source>
        <dbReference type="EMBL" id="PIV63592.1"/>
    </source>
</evidence>
<evidence type="ECO:0008006" key="3">
    <source>
        <dbReference type="Google" id="ProtNLM"/>
    </source>
</evidence>
<dbReference type="InterPro" id="IPR011990">
    <property type="entry name" value="TPR-like_helical_dom_sf"/>
</dbReference>